<gene>
    <name evidence="4" type="ORF">PPROV_000126900</name>
</gene>
<feature type="region of interest" description="Disordered" evidence="1">
    <location>
        <begin position="398"/>
        <end position="417"/>
    </location>
</feature>
<dbReference type="InterPro" id="IPR013857">
    <property type="entry name" value="NADH-UbQ_OxRdtase-assoc_prot30"/>
</dbReference>
<dbReference type="SUPFAM" id="SSF49785">
    <property type="entry name" value="Galactose-binding domain-like"/>
    <property type="match status" value="1"/>
</dbReference>
<evidence type="ECO:0000259" key="2">
    <source>
        <dbReference type="Pfam" id="PF08547"/>
    </source>
</evidence>
<dbReference type="PANTHER" id="PTHR15020:SF47">
    <property type="entry name" value="NAD(P)-BINDING DOMAIN-CONTAINING PROTEIN"/>
    <property type="match status" value="1"/>
</dbReference>
<feature type="region of interest" description="Disordered" evidence="1">
    <location>
        <begin position="370"/>
        <end position="389"/>
    </location>
</feature>
<dbReference type="Pfam" id="PF08547">
    <property type="entry name" value="CIA30"/>
    <property type="match status" value="1"/>
</dbReference>
<dbReference type="AlphaFoldDB" id="A0A830H7E8"/>
<feature type="region of interest" description="Disordered" evidence="1">
    <location>
        <begin position="1"/>
        <end position="73"/>
    </location>
</feature>
<evidence type="ECO:0008006" key="6">
    <source>
        <dbReference type="Google" id="ProtNLM"/>
    </source>
</evidence>
<evidence type="ECO:0000313" key="4">
    <source>
        <dbReference type="EMBL" id="GHP02512.1"/>
    </source>
</evidence>
<sequence length="777" mass="85863">MSSGGGENSSSSSTSTKTKKPNSVKSSRSASGRRTPKRAPPPSSPSPEDAQPSTAAPQPSDLFGVSGNEKVPETLNPFELGRKAREATENLWSTFVDLGSGFSSRSSGDYDLDVDMSRVASPSDGEAMTCDVGTDKAETNTVLVVGATGSVGKIVVRKLVLRGYNVRCLVRPRDDIPLQPSTRVGPDVRVGGRHGRTLRFSKGETTGPPLEAVCGDAEAKQILGLPQQVSIVWGNLASGLDCYRAIDPCCACDADSESFRKYGWEALCYAPYDKPPTTKVVYCVRASNPDDEGDRSLCDIDGVGYLSQAYQTYWNGMTQMQQRNWKRDRRLQTSEFNKKGKTLLFMFSDNTTAQGRGFNAALRGRDTDKRVVRGAGGDPKQKRQTVTRKRYRGVESWRVTEPSTGKGGGASKPMSPQERLRREYIEALGVKNEATVRSSEYKGVMRFEGEVYAKGGVAEARAPFDAVDLPGVMALEKYEGLQLECSSDGQPCYWCILEDETGNRYRYRMSAMSTYQTWKKIRVPWSSFRPMNNKTPPLDVSKLKYMGIRYEAPSVAQAEKIKLQEVLRSRDFDDDVDVRLSIDDDDDDDDFDDEDEDKELLAAKFRIDCSKVSLLPRQEEPDFVLLSCTGAGAAKQMEEARGRALNQPNYKMSENESTFAERDMRRTKTAGEDRLKATGLAYTIVRPGPLQDVPSGLQALVFDQSGRVRNSIGTADVADVVVRSLHEEKAVNKSFEVCYEQKSDLPTGLDSYELVAHLSSLETDYLKPALEPLERNI</sequence>
<keyword evidence="5" id="KW-1185">Reference proteome</keyword>
<accession>A0A830H7E8</accession>
<feature type="domain" description="NADH:ubiquinone oxidoreductase intermediate-associated protein 30" evidence="2">
    <location>
        <begin position="434"/>
        <end position="550"/>
    </location>
</feature>
<dbReference type="InterPro" id="IPR036291">
    <property type="entry name" value="NAD(P)-bd_dom_sf"/>
</dbReference>
<dbReference type="OrthoDB" id="10254221at2759"/>
<name>A0A830H7E8_9CHLO</name>
<dbReference type="SUPFAM" id="SSF51735">
    <property type="entry name" value="NAD(P)-binding Rossmann-fold domains"/>
    <property type="match status" value="2"/>
</dbReference>
<evidence type="ECO:0000313" key="5">
    <source>
        <dbReference type="Proteomes" id="UP000660262"/>
    </source>
</evidence>
<dbReference type="Proteomes" id="UP000660262">
    <property type="component" value="Unassembled WGS sequence"/>
</dbReference>
<reference evidence="4" key="1">
    <citation type="submission" date="2020-10" db="EMBL/GenBank/DDBJ databases">
        <title>Unveiling of a novel bifunctional photoreceptor, Dualchrome1, isolated from a cosmopolitan green alga.</title>
        <authorList>
            <person name="Suzuki S."/>
            <person name="Kawachi M."/>
        </authorList>
    </citation>
    <scope>NUCLEOTIDE SEQUENCE</scope>
    <source>
        <strain evidence="4">NIES 2893</strain>
    </source>
</reference>
<organism evidence="4 5">
    <name type="scientific">Pycnococcus provasolii</name>
    <dbReference type="NCBI Taxonomy" id="41880"/>
    <lineage>
        <taxon>Eukaryota</taxon>
        <taxon>Viridiplantae</taxon>
        <taxon>Chlorophyta</taxon>
        <taxon>Pseudoscourfieldiophyceae</taxon>
        <taxon>Pseudoscourfieldiales</taxon>
        <taxon>Pycnococcaceae</taxon>
        <taxon>Pycnococcus</taxon>
    </lineage>
</organism>
<dbReference type="InterPro" id="IPR016040">
    <property type="entry name" value="NAD(P)-bd_dom"/>
</dbReference>
<evidence type="ECO:0000256" key="1">
    <source>
        <dbReference type="SAM" id="MobiDB-lite"/>
    </source>
</evidence>
<dbReference type="Pfam" id="PF13460">
    <property type="entry name" value="NAD_binding_10"/>
    <property type="match status" value="1"/>
</dbReference>
<feature type="domain" description="NAD(P)-binding" evidence="3">
    <location>
        <begin position="662"/>
        <end position="727"/>
    </location>
</feature>
<dbReference type="PANTHER" id="PTHR15020">
    <property type="entry name" value="FLAVIN REDUCTASE-RELATED"/>
    <property type="match status" value="1"/>
</dbReference>
<comment type="caution">
    <text evidence="4">The sequence shown here is derived from an EMBL/GenBank/DDBJ whole genome shotgun (WGS) entry which is preliminary data.</text>
</comment>
<dbReference type="EMBL" id="BNJQ01000003">
    <property type="protein sequence ID" value="GHP02512.1"/>
    <property type="molecule type" value="Genomic_DNA"/>
</dbReference>
<protein>
    <recommendedName>
        <fullName evidence="6">NAD(P)-binding domain-containing protein</fullName>
    </recommendedName>
</protein>
<evidence type="ECO:0000259" key="3">
    <source>
        <dbReference type="Pfam" id="PF13460"/>
    </source>
</evidence>
<dbReference type="Gene3D" id="3.40.50.720">
    <property type="entry name" value="NAD(P)-binding Rossmann-like Domain"/>
    <property type="match status" value="2"/>
</dbReference>
<proteinExistence type="predicted"/>
<dbReference type="InterPro" id="IPR008979">
    <property type="entry name" value="Galactose-bd-like_sf"/>
</dbReference>